<dbReference type="OrthoDB" id="1794831at2"/>
<feature type="transmembrane region" description="Helical" evidence="1">
    <location>
        <begin position="118"/>
        <end position="140"/>
    </location>
</feature>
<keyword evidence="1" id="KW-0812">Transmembrane</keyword>
<evidence type="ECO:0000313" key="3">
    <source>
        <dbReference type="Proteomes" id="UP000186102"/>
    </source>
</evidence>
<feature type="transmembrane region" description="Helical" evidence="1">
    <location>
        <begin position="84"/>
        <end position="112"/>
    </location>
</feature>
<protein>
    <submittedName>
        <fullName evidence="2">Uncharacterized protein</fullName>
    </submittedName>
</protein>
<evidence type="ECO:0000256" key="1">
    <source>
        <dbReference type="SAM" id="Phobius"/>
    </source>
</evidence>
<dbReference type="Proteomes" id="UP000186102">
    <property type="component" value="Unassembled WGS sequence"/>
</dbReference>
<keyword evidence="3" id="KW-1185">Reference proteome</keyword>
<dbReference type="RefSeq" id="WP_075366706.1">
    <property type="nucleotide sequence ID" value="NZ_MLBF01000051.1"/>
</dbReference>
<organism evidence="2 3">
    <name type="scientific">Desulfosporosinus metallidurans</name>
    <dbReference type="NCBI Taxonomy" id="1888891"/>
    <lineage>
        <taxon>Bacteria</taxon>
        <taxon>Bacillati</taxon>
        <taxon>Bacillota</taxon>
        <taxon>Clostridia</taxon>
        <taxon>Eubacteriales</taxon>
        <taxon>Desulfitobacteriaceae</taxon>
        <taxon>Desulfosporosinus</taxon>
    </lineage>
</organism>
<proteinExistence type="predicted"/>
<gene>
    <name evidence="2" type="ORF">DSOL_4358</name>
</gene>
<dbReference type="AlphaFoldDB" id="A0A1Q8QKG0"/>
<evidence type="ECO:0000313" key="2">
    <source>
        <dbReference type="EMBL" id="OLN27810.1"/>
    </source>
</evidence>
<dbReference type="EMBL" id="MLBF01000051">
    <property type="protein sequence ID" value="OLN27810.1"/>
    <property type="molecule type" value="Genomic_DNA"/>
</dbReference>
<keyword evidence="1" id="KW-0472">Membrane</keyword>
<sequence length="326" mass="36827">MDGTRSILLSFTSGILSLVGLMSIFISMNSQHNVQRSREILWSLAALPYKKDLFLEKGAIGKEVFRKYILYEQIINEKQDFSKIIIGFAQIALVFCVLVWIILALDLLVLVGPLLEKVLLVSGLLVTIIFVLYFVVKILGDLKSTSKVGKLPTVLEIIDADRVNIGLSIITLAAISSCLRIIRSTIYLGFPLPFKNIGINLSVLNFNEKCVQQTIGNRFENFKNHKESFKKLETNEFKLMEDDYCWYSVYTLKDVGEHDKGVLVTVEMRSNEGLVKAEFYVEDLPGDSESSLSIFPYSFSEQFINRVSELDPFSIYSERSSGDISP</sequence>
<feature type="transmembrane region" description="Helical" evidence="1">
    <location>
        <begin position="6"/>
        <end position="28"/>
    </location>
</feature>
<reference evidence="2 3" key="1">
    <citation type="submission" date="2016-09" db="EMBL/GenBank/DDBJ databases">
        <title>Complete genome of Desulfosporosinus sp. OL.</title>
        <authorList>
            <person name="Mardanov A."/>
            <person name="Beletsky A."/>
            <person name="Panova A."/>
            <person name="Karnachuk O."/>
            <person name="Ravin N."/>
        </authorList>
    </citation>
    <scope>NUCLEOTIDE SEQUENCE [LARGE SCALE GENOMIC DNA]</scope>
    <source>
        <strain evidence="2 3">OL</strain>
    </source>
</reference>
<comment type="caution">
    <text evidence="2">The sequence shown here is derived from an EMBL/GenBank/DDBJ whole genome shotgun (WGS) entry which is preliminary data.</text>
</comment>
<name>A0A1Q8QKG0_9FIRM</name>
<keyword evidence="1" id="KW-1133">Transmembrane helix</keyword>
<accession>A0A1Q8QKG0</accession>